<name>A0A2M6WUB4_9BACT</name>
<protein>
    <submittedName>
        <fullName evidence="2">Uncharacterized protein</fullName>
    </submittedName>
</protein>
<comment type="caution">
    <text evidence="2">The sequence shown here is derived from an EMBL/GenBank/DDBJ whole genome shotgun (WGS) entry which is preliminary data.</text>
</comment>
<evidence type="ECO:0000256" key="1">
    <source>
        <dbReference type="SAM" id="Phobius"/>
    </source>
</evidence>
<keyword evidence="1" id="KW-1133">Transmembrane helix</keyword>
<proteinExistence type="predicted"/>
<accession>A0A2M6WUB4</accession>
<sequence length="70" mass="8023">MKNIIETIDRKLDHLMWALIINGIILVLLAVLIVTYELLLQIIVAVAILVVAYSFFYGSYKIYGIKKLIK</sequence>
<keyword evidence="1" id="KW-0812">Transmembrane</keyword>
<feature type="transmembrane region" description="Helical" evidence="1">
    <location>
        <begin position="39"/>
        <end position="60"/>
    </location>
</feature>
<dbReference type="Proteomes" id="UP000228533">
    <property type="component" value="Unassembled WGS sequence"/>
</dbReference>
<keyword evidence="1" id="KW-0472">Membrane</keyword>
<evidence type="ECO:0000313" key="2">
    <source>
        <dbReference type="EMBL" id="PIT96370.1"/>
    </source>
</evidence>
<organism evidence="2 3">
    <name type="scientific">Candidatus Falkowbacteria bacterium CG10_big_fil_rev_8_21_14_0_10_37_14</name>
    <dbReference type="NCBI Taxonomy" id="1974561"/>
    <lineage>
        <taxon>Bacteria</taxon>
        <taxon>Candidatus Falkowiibacteriota</taxon>
    </lineage>
</organism>
<dbReference type="EMBL" id="PFAM01000006">
    <property type="protein sequence ID" value="PIT96370.1"/>
    <property type="molecule type" value="Genomic_DNA"/>
</dbReference>
<dbReference type="AlphaFoldDB" id="A0A2M6WUB4"/>
<feature type="transmembrane region" description="Helical" evidence="1">
    <location>
        <begin position="12"/>
        <end position="33"/>
    </location>
</feature>
<reference evidence="3" key="1">
    <citation type="submission" date="2017-09" db="EMBL/GenBank/DDBJ databases">
        <title>Depth-based differentiation of microbial function through sediment-hosted aquifers and enrichment of novel symbionts in the deep terrestrial subsurface.</title>
        <authorList>
            <person name="Probst A.J."/>
            <person name="Ladd B."/>
            <person name="Jarett J.K."/>
            <person name="Geller-Mcgrath D.E."/>
            <person name="Sieber C.M.K."/>
            <person name="Emerson J.B."/>
            <person name="Anantharaman K."/>
            <person name="Thomas B.C."/>
            <person name="Malmstrom R."/>
            <person name="Stieglmeier M."/>
            <person name="Klingl A."/>
            <person name="Woyke T."/>
            <person name="Ryan C.M."/>
            <person name="Banfield J.F."/>
        </authorList>
    </citation>
    <scope>NUCLEOTIDE SEQUENCE [LARGE SCALE GENOMIC DNA]</scope>
</reference>
<evidence type="ECO:0000313" key="3">
    <source>
        <dbReference type="Proteomes" id="UP000228533"/>
    </source>
</evidence>
<gene>
    <name evidence="2" type="ORF">COT94_00870</name>
</gene>